<dbReference type="Gene3D" id="3.90.70.10">
    <property type="entry name" value="Cysteine proteinases"/>
    <property type="match status" value="1"/>
</dbReference>
<dbReference type="PROSITE" id="PS00139">
    <property type="entry name" value="THIOL_PROTEASE_CYS"/>
    <property type="match status" value="1"/>
</dbReference>
<dbReference type="InterPro" id="IPR038765">
    <property type="entry name" value="Papain-like_cys_pep_sf"/>
</dbReference>
<dbReference type="InterPro" id="IPR013128">
    <property type="entry name" value="Peptidase_C1A"/>
</dbReference>
<dbReference type="SUPFAM" id="SSF54001">
    <property type="entry name" value="Cysteine proteinases"/>
    <property type="match status" value="1"/>
</dbReference>
<dbReference type="AlphaFoldDB" id="C5LKJ1"/>
<dbReference type="SMART" id="SM00645">
    <property type="entry name" value="Pept_C1"/>
    <property type="match status" value="1"/>
</dbReference>
<evidence type="ECO:0000313" key="5">
    <source>
        <dbReference type="Proteomes" id="UP000007800"/>
    </source>
</evidence>
<accession>C5LKJ1</accession>
<dbReference type="GO" id="GO:0008234">
    <property type="term" value="F:cysteine-type peptidase activity"/>
    <property type="evidence" value="ECO:0007669"/>
    <property type="project" value="InterPro"/>
</dbReference>
<evidence type="ECO:0000313" key="4">
    <source>
        <dbReference type="EMBL" id="EER02758.1"/>
    </source>
</evidence>
<dbReference type="CDD" id="cd02620">
    <property type="entry name" value="Peptidase_C1A_CathepsinB"/>
    <property type="match status" value="1"/>
</dbReference>
<keyword evidence="2" id="KW-0865">Zymogen</keyword>
<protein>
    <submittedName>
        <fullName evidence="4">Cathepsin B, putative</fullName>
    </submittedName>
</protein>
<keyword evidence="5" id="KW-1185">Reference proteome</keyword>
<dbReference type="RefSeq" id="XP_002770942.1">
    <property type="nucleotide sequence ID" value="XM_002770896.1"/>
</dbReference>
<organism evidence="5">
    <name type="scientific">Perkinsus marinus (strain ATCC 50983 / TXsc)</name>
    <dbReference type="NCBI Taxonomy" id="423536"/>
    <lineage>
        <taxon>Eukaryota</taxon>
        <taxon>Sar</taxon>
        <taxon>Alveolata</taxon>
        <taxon>Perkinsozoa</taxon>
        <taxon>Perkinsea</taxon>
        <taxon>Perkinsida</taxon>
        <taxon>Perkinsidae</taxon>
        <taxon>Perkinsus</taxon>
    </lineage>
</organism>
<proteinExistence type="inferred from homology"/>
<dbReference type="OMA" id="EYRVFEM"/>
<feature type="domain" description="Peptidase C1A papain C-terminal" evidence="3">
    <location>
        <begin position="127"/>
        <end position="377"/>
    </location>
</feature>
<dbReference type="InterPro" id="IPR000668">
    <property type="entry name" value="Peptidase_C1A_C"/>
</dbReference>
<evidence type="ECO:0000259" key="3">
    <source>
        <dbReference type="SMART" id="SM00645"/>
    </source>
</evidence>
<dbReference type="InterPro" id="IPR000169">
    <property type="entry name" value="Pept_cys_AS"/>
</dbReference>
<evidence type="ECO:0000256" key="1">
    <source>
        <dbReference type="ARBA" id="ARBA00008455"/>
    </source>
</evidence>
<comment type="similarity">
    <text evidence="1">Belongs to the peptidase C1 family.</text>
</comment>
<dbReference type="InterPro" id="IPR025660">
    <property type="entry name" value="Pept_his_AS"/>
</dbReference>
<sequence length="393" mass="43100">MLELEESFDYLIKDSGIKYTLEELTQHREEFITAYRAASKAAAGKPVIASGPSGGLSGLFSMSRPMLMDSLADALNQGQKTWVASSKQERFKGASVFDVKALCGTILNGPSKLPKKPASESTALSNLPDRFDAREHFKNCATVIGHVRDQSTCGSCWAFATSEAFSDRLCIRSSGEFDLVPLSAGHTAACCSEAEGCFSFGCDGGQPDSAWRWFSEHGVVSELDSGCWPYNFPECSHHVETKGMEPCKGNSPSPVCSTTCRNHHFKPSFESDRHFTEDEGYSLDEVDEIKKEIIDNGPVAAAFTVYEDFLYYKSGVYKHVNGSELGGHAVKIIGWGTDQNEQYWLVMNSWNVNWGDQGIFKIAIGECGIDSEVTAGIPKYERTSGVEQSEIML</sequence>
<dbReference type="InParanoid" id="C5LKJ1"/>
<dbReference type="OrthoDB" id="190265at2759"/>
<gene>
    <name evidence="4" type="ORF">Pmar_PMAR003231</name>
</gene>
<dbReference type="GeneID" id="9048301"/>
<dbReference type="EMBL" id="GG682823">
    <property type="protein sequence ID" value="EER02758.1"/>
    <property type="molecule type" value="Genomic_DNA"/>
</dbReference>
<dbReference type="Pfam" id="PF00112">
    <property type="entry name" value="Peptidase_C1"/>
    <property type="match status" value="1"/>
</dbReference>
<dbReference type="GO" id="GO:0006508">
    <property type="term" value="P:proteolysis"/>
    <property type="evidence" value="ECO:0007669"/>
    <property type="project" value="InterPro"/>
</dbReference>
<dbReference type="PANTHER" id="PTHR12411">
    <property type="entry name" value="CYSTEINE PROTEASE FAMILY C1-RELATED"/>
    <property type="match status" value="1"/>
</dbReference>
<dbReference type="PRINTS" id="PR00705">
    <property type="entry name" value="PAPAIN"/>
</dbReference>
<evidence type="ECO:0000256" key="2">
    <source>
        <dbReference type="ARBA" id="ARBA00023145"/>
    </source>
</evidence>
<dbReference type="Proteomes" id="UP000007800">
    <property type="component" value="Unassembled WGS sequence"/>
</dbReference>
<reference evidence="4 5" key="1">
    <citation type="submission" date="2008-07" db="EMBL/GenBank/DDBJ databases">
        <authorList>
            <person name="El-Sayed N."/>
            <person name="Caler E."/>
            <person name="Inman J."/>
            <person name="Amedeo P."/>
            <person name="Hass B."/>
            <person name="Wortman J."/>
        </authorList>
    </citation>
    <scope>NUCLEOTIDE SEQUENCE [LARGE SCALE GENOMIC DNA]</scope>
    <source>
        <strain evidence="5">ATCC 50983 / TXsc</strain>
    </source>
</reference>
<dbReference type="PROSITE" id="PS00639">
    <property type="entry name" value="THIOL_PROTEASE_HIS"/>
    <property type="match status" value="1"/>
</dbReference>
<name>C5LKJ1_PERM5</name>